<dbReference type="GO" id="GO:0002098">
    <property type="term" value="P:tRNA wobble uridine modification"/>
    <property type="evidence" value="ECO:0007669"/>
    <property type="project" value="TreeGrafter"/>
</dbReference>
<reference evidence="4" key="1">
    <citation type="submission" date="2021-10" db="EMBL/GenBank/DDBJ databases">
        <title>The diversity and Nitrogen Metabolism of Culturable Nitrate-Utilizing Bacteria Within the Oxygen Minimum Zone of the Changjiang (Yangtze River)Estuary.</title>
        <authorList>
            <person name="Zhang D."/>
            <person name="Zheng J."/>
            <person name="Liu S."/>
            <person name="He W."/>
        </authorList>
    </citation>
    <scope>NUCLEOTIDE SEQUENCE</scope>
    <source>
        <strain evidence="4">FXH-223</strain>
    </source>
</reference>
<dbReference type="RefSeq" id="WP_228232264.1">
    <property type="nucleotide sequence ID" value="NZ_JAJGNA010000001.1"/>
</dbReference>
<dbReference type="GO" id="GO:0005525">
    <property type="term" value="F:GTP binding"/>
    <property type="evidence" value="ECO:0007669"/>
    <property type="project" value="InterPro"/>
</dbReference>
<dbReference type="Gene3D" id="3.40.50.300">
    <property type="entry name" value="P-loop containing nucleotide triphosphate hydrolases"/>
    <property type="match status" value="1"/>
</dbReference>
<evidence type="ECO:0000313" key="4">
    <source>
        <dbReference type="EMBL" id="MCC4307107.1"/>
    </source>
</evidence>
<dbReference type="SUPFAM" id="SSF52540">
    <property type="entry name" value="P-loop containing nucleoside triphosphate hydrolases"/>
    <property type="match status" value="1"/>
</dbReference>
<dbReference type="EMBL" id="JAJGNA010000001">
    <property type="protein sequence ID" value="MCC4307107.1"/>
    <property type="molecule type" value="Genomic_DNA"/>
</dbReference>
<dbReference type="GO" id="GO:0005829">
    <property type="term" value="C:cytosol"/>
    <property type="evidence" value="ECO:0007669"/>
    <property type="project" value="TreeGrafter"/>
</dbReference>
<evidence type="ECO:0000256" key="1">
    <source>
        <dbReference type="ARBA" id="ARBA00022490"/>
    </source>
</evidence>
<dbReference type="AlphaFoldDB" id="A0A9Q3UHI8"/>
<dbReference type="PANTHER" id="PTHR42714">
    <property type="entry name" value="TRNA MODIFICATION GTPASE GTPBP3"/>
    <property type="match status" value="1"/>
</dbReference>
<dbReference type="Pfam" id="PF04548">
    <property type="entry name" value="AIG1"/>
    <property type="match status" value="1"/>
</dbReference>
<keyword evidence="1" id="KW-0963">Cytoplasm</keyword>
<keyword evidence="5" id="KW-1185">Reference proteome</keyword>
<dbReference type="GO" id="GO:0030488">
    <property type="term" value="P:tRNA methylation"/>
    <property type="evidence" value="ECO:0007669"/>
    <property type="project" value="TreeGrafter"/>
</dbReference>
<keyword evidence="2" id="KW-0547">Nucleotide-binding</keyword>
<comment type="caution">
    <text evidence="4">The sequence shown here is derived from an EMBL/GenBank/DDBJ whole genome shotgun (WGS) entry which is preliminary data.</text>
</comment>
<evidence type="ECO:0000313" key="5">
    <source>
        <dbReference type="Proteomes" id="UP001108027"/>
    </source>
</evidence>
<feature type="domain" description="AIG1-type G" evidence="3">
    <location>
        <begin position="29"/>
        <end position="108"/>
    </location>
</feature>
<proteinExistence type="predicted"/>
<protein>
    <submittedName>
        <fullName evidence="4">50S ribosome-binding GTPase</fullName>
    </submittedName>
</protein>
<dbReference type="PANTHER" id="PTHR42714:SF2">
    <property type="entry name" value="TRNA MODIFICATION GTPASE GTPBP3, MITOCHONDRIAL"/>
    <property type="match status" value="1"/>
</dbReference>
<evidence type="ECO:0000256" key="2">
    <source>
        <dbReference type="ARBA" id="ARBA00022741"/>
    </source>
</evidence>
<sequence>MDYIRKALDDLDLNDLRQIRERILQTKVNVLLVGGSGVGKSSTINALFQSHGLKSNAKIGQGTEPETKEISHHEIDNLVIWDTPGLGDSTQKDEEHQKKIVDLLHKKDDKGQPLIDLIFLILDASSRDFSSAFSLIRETLLPNLHDSDRNRILVGLNQADLAMKGHYWNHEDNKPEDELVERLEDLVDTVRIRIKADTGLQVDPIYYSAGCTIDDKVLSNPYNLQKLLSFIMERLPNKKRAAIALHINEDESNFRDNDNKEDYQEKINKNLLDSMLSFFREVASDVAERVKEIITDPENIRSAAVVAFNFFMASIKKR</sequence>
<name>A0A9Q3UHI8_9GAMM</name>
<accession>A0A9Q3UHI8</accession>
<dbReference type="InterPro" id="IPR027417">
    <property type="entry name" value="P-loop_NTPase"/>
</dbReference>
<dbReference type="Proteomes" id="UP001108027">
    <property type="component" value="Unassembled WGS sequence"/>
</dbReference>
<organism evidence="4 5">
    <name type="scientific">Alloalcanivorax marinus</name>
    <dbReference type="NCBI Taxonomy" id="1177169"/>
    <lineage>
        <taxon>Bacteria</taxon>
        <taxon>Pseudomonadati</taxon>
        <taxon>Pseudomonadota</taxon>
        <taxon>Gammaproteobacteria</taxon>
        <taxon>Oceanospirillales</taxon>
        <taxon>Alcanivoracaceae</taxon>
        <taxon>Alloalcanivorax</taxon>
    </lineage>
</organism>
<dbReference type="InterPro" id="IPR006703">
    <property type="entry name" value="G_AIG1"/>
</dbReference>
<evidence type="ECO:0000259" key="3">
    <source>
        <dbReference type="Pfam" id="PF04548"/>
    </source>
</evidence>
<gene>
    <name evidence="4" type="ORF">LL252_00865</name>
</gene>